<proteinExistence type="predicted"/>
<accession>A0A191YTX4</accession>
<reference evidence="1 2" key="1">
    <citation type="journal article" date="2018" name="Syst. Appl. Microbiol.">
        <title>Pseudomonas silesiensis sp. nov. strain A3T isolated from a biological pesticide sewage treatment plant and analysis of the complete genome sequence.</title>
        <authorList>
            <person name="Kaminski M.A."/>
            <person name="Furmanczyk E.M."/>
            <person name="Sobczak A."/>
            <person name="Dziembowski A."/>
            <person name="Lipinski L."/>
        </authorList>
    </citation>
    <scope>NUCLEOTIDE SEQUENCE [LARGE SCALE GENOMIC DNA]</scope>
    <source>
        <strain evidence="1 2">A3</strain>
    </source>
</reference>
<evidence type="ECO:0000313" key="2">
    <source>
        <dbReference type="Proteomes" id="UP000078354"/>
    </source>
</evidence>
<dbReference type="KEGG" id="psil:PMA3_14270"/>
<keyword evidence="2" id="KW-1185">Reference proteome</keyword>
<evidence type="ECO:0000313" key="1">
    <source>
        <dbReference type="EMBL" id="ANJ56243.1"/>
    </source>
</evidence>
<dbReference type="EMBL" id="CP014870">
    <property type="protein sequence ID" value="ANJ56243.1"/>
    <property type="molecule type" value="Genomic_DNA"/>
</dbReference>
<sequence>MRADWIKLMIAAARLPLRSDPANNQFERPCPWPYLIFDRVMALRVIVSDQNADTIALNAGVRKVTSPDAYLIRQAHKDVRQTGIRILPLE</sequence>
<dbReference type="AlphaFoldDB" id="A0A191YTX4"/>
<protein>
    <submittedName>
        <fullName evidence="1">Uncharacterized protein</fullName>
    </submittedName>
</protein>
<gene>
    <name evidence="1" type="ORF">PMA3_14270</name>
</gene>
<name>A0A191YTX4_9PSED</name>
<organism evidence="1 2">
    <name type="scientific">Pseudomonas silesiensis</name>
    <dbReference type="NCBI Taxonomy" id="1853130"/>
    <lineage>
        <taxon>Bacteria</taxon>
        <taxon>Pseudomonadati</taxon>
        <taxon>Pseudomonadota</taxon>
        <taxon>Gammaproteobacteria</taxon>
        <taxon>Pseudomonadales</taxon>
        <taxon>Pseudomonadaceae</taxon>
        <taxon>Pseudomonas</taxon>
    </lineage>
</organism>
<dbReference type="Proteomes" id="UP000078354">
    <property type="component" value="Chromosome"/>
</dbReference>